<dbReference type="Proteomes" id="UP001327560">
    <property type="component" value="Chromosome 3"/>
</dbReference>
<feature type="region of interest" description="Disordered" evidence="1">
    <location>
        <begin position="228"/>
        <end position="248"/>
    </location>
</feature>
<sequence>MEMERKAEAADGLSTSLAWDDFYDDLDEDMQVILQLATIEPEPGCSYSHEYKRSRRDHALMAVCSWDDDYELNAEDDQGVIGRLMELRQPKDSPPKWDEYDDDDEIILNLGQNLENLSPYSDHPATAEDNRGQNFKNLCPVSTEDRPEEDEYMATLLPAMIIHEEPECSYAKDEAILPAHLCLPLIWEDTYSSKEWVEPFFFEEGEGSSGKNLKIPIPEPENWLDAEARRKGKYPARQIPRTVYDPGG</sequence>
<organism evidence="2 3">
    <name type="scientific">Canna indica</name>
    <name type="common">Indian-shot</name>
    <dbReference type="NCBI Taxonomy" id="4628"/>
    <lineage>
        <taxon>Eukaryota</taxon>
        <taxon>Viridiplantae</taxon>
        <taxon>Streptophyta</taxon>
        <taxon>Embryophyta</taxon>
        <taxon>Tracheophyta</taxon>
        <taxon>Spermatophyta</taxon>
        <taxon>Magnoliopsida</taxon>
        <taxon>Liliopsida</taxon>
        <taxon>Zingiberales</taxon>
        <taxon>Cannaceae</taxon>
        <taxon>Canna</taxon>
    </lineage>
</organism>
<evidence type="ECO:0000313" key="2">
    <source>
        <dbReference type="EMBL" id="WOL01036.1"/>
    </source>
</evidence>
<protein>
    <submittedName>
        <fullName evidence="2">Uncharacterized protein</fullName>
    </submittedName>
</protein>
<feature type="region of interest" description="Disordered" evidence="1">
    <location>
        <begin position="118"/>
        <end position="137"/>
    </location>
</feature>
<gene>
    <name evidence="2" type="ORF">Cni_G09749</name>
</gene>
<proteinExistence type="predicted"/>
<evidence type="ECO:0000256" key="1">
    <source>
        <dbReference type="SAM" id="MobiDB-lite"/>
    </source>
</evidence>
<dbReference type="AlphaFoldDB" id="A0AAQ3Q978"/>
<reference evidence="2 3" key="1">
    <citation type="submission" date="2023-10" db="EMBL/GenBank/DDBJ databases">
        <title>Chromosome-scale genome assembly provides insights into flower coloration mechanisms of Canna indica.</title>
        <authorList>
            <person name="Li C."/>
        </authorList>
    </citation>
    <scope>NUCLEOTIDE SEQUENCE [LARGE SCALE GENOMIC DNA]</scope>
    <source>
        <tissue evidence="2">Flower</tissue>
    </source>
</reference>
<dbReference type="EMBL" id="CP136892">
    <property type="protein sequence ID" value="WOL01036.1"/>
    <property type="molecule type" value="Genomic_DNA"/>
</dbReference>
<name>A0AAQ3Q978_9LILI</name>
<keyword evidence="3" id="KW-1185">Reference proteome</keyword>
<evidence type="ECO:0000313" key="3">
    <source>
        <dbReference type="Proteomes" id="UP001327560"/>
    </source>
</evidence>
<accession>A0AAQ3Q978</accession>